<proteinExistence type="predicted"/>
<dbReference type="Proteomes" id="UP000279029">
    <property type="component" value="Chromosome"/>
</dbReference>
<keyword evidence="2" id="KW-1185">Reference proteome</keyword>
<accession>A0A3P7PQB6</accession>
<dbReference type="KEGG" id="cbar:PATL70BA_0720"/>
<organism evidence="1 2">
    <name type="scientific">Petrocella atlantisensis</name>
    <dbReference type="NCBI Taxonomy" id="2173034"/>
    <lineage>
        <taxon>Bacteria</taxon>
        <taxon>Bacillati</taxon>
        <taxon>Bacillota</taxon>
        <taxon>Clostridia</taxon>
        <taxon>Lachnospirales</taxon>
        <taxon>Vallitaleaceae</taxon>
        <taxon>Petrocella</taxon>
    </lineage>
</organism>
<evidence type="ECO:0000313" key="2">
    <source>
        <dbReference type="Proteomes" id="UP000279029"/>
    </source>
</evidence>
<protein>
    <submittedName>
        <fullName evidence="1">Uncharacterized protein</fullName>
    </submittedName>
</protein>
<sequence length="82" mass="9561">MTHKKIQDAKTQPIKGTNFLITIHHTENYSYQGVIQWLDTGEKLHFRSELELMTLIHSAVSTQTEEDRSLRDWGQNKHITAL</sequence>
<gene>
    <name evidence="1" type="ORF">PATL70BA_0720</name>
</gene>
<dbReference type="RefSeq" id="WP_197715784.1">
    <property type="nucleotide sequence ID" value="NZ_LR130778.1"/>
</dbReference>
<dbReference type="EMBL" id="LR130778">
    <property type="protein sequence ID" value="VDN46587.1"/>
    <property type="molecule type" value="Genomic_DNA"/>
</dbReference>
<reference evidence="1 2" key="1">
    <citation type="submission" date="2018-09" db="EMBL/GenBank/DDBJ databases">
        <authorList>
            <person name="Postec A."/>
        </authorList>
    </citation>
    <scope>NUCLEOTIDE SEQUENCE [LARGE SCALE GENOMIC DNA]</scope>
    <source>
        <strain evidence="1">70B-A</strain>
    </source>
</reference>
<evidence type="ECO:0000313" key="1">
    <source>
        <dbReference type="EMBL" id="VDN46587.1"/>
    </source>
</evidence>
<dbReference type="AlphaFoldDB" id="A0A3P7PQB6"/>
<name>A0A3P7PQB6_9FIRM</name>